<evidence type="ECO:0000256" key="1">
    <source>
        <dbReference type="SAM" id="MobiDB-lite"/>
    </source>
</evidence>
<keyword evidence="3" id="KW-1185">Reference proteome</keyword>
<sequence>MKQNLDFIVSDVKTQPILGLQGCTFLNLIQRINVLNVKGLTKDELLVKYSDVFTGLGEIEVETDHKPLIQVETDHKPLIHIFEKDLSKIPSRLQRMILKLMKYNLEVKYLPADALSRAYLKDPVKDDKELENVVHIIEKNLATTEARKIKLAESTRSDEVLKKVLYFHKNGWPEKKENIQEEISHYWKISKELKPLSEGESVLINKGKVWERGQVVEKHDTPRSYIVQTEDATYRRNRRHLRPSLNPPPVHNPTEFEFKNMNPQVIEDNSSSETESPPSVSTRPKRNIRLPDKLRDYELYSISEKGR</sequence>
<feature type="region of interest" description="Disordered" evidence="1">
    <location>
        <begin position="229"/>
        <end position="289"/>
    </location>
</feature>
<proteinExistence type="predicted"/>
<protein>
    <submittedName>
        <fullName evidence="2">Uncharacterized protein</fullName>
    </submittedName>
</protein>
<organism evidence="2 3">
    <name type="scientific">Popillia japonica</name>
    <name type="common">Japanese beetle</name>
    <dbReference type="NCBI Taxonomy" id="7064"/>
    <lineage>
        <taxon>Eukaryota</taxon>
        <taxon>Metazoa</taxon>
        <taxon>Ecdysozoa</taxon>
        <taxon>Arthropoda</taxon>
        <taxon>Hexapoda</taxon>
        <taxon>Insecta</taxon>
        <taxon>Pterygota</taxon>
        <taxon>Neoptera</taxon>
        <taxon>Endopterygota</taxon>
        <taxon>Coleoptera</taxon>
        <taxon>Polyphaga</taxon>
        <taxon>Scarabaeiformia</taxon>
        <taxon>Scarabaeidae</taxon>
        <taxon>Rutelinae</taxon>
        <taxon>Popillia</taxon>
    </lineage>
</organism>
<dbReference type="Proteomes" id="UP001458880">
    <property type="component" value="Unassembled WGS sequence"/>
</dbReference>
<accession>A0AAW1N0U1</accession>
<dbReference type="EMBL" id="JASPKY010000026">
    <property type="protein sequence ID" value="KAK9751699.1"/>
    <property type="molecule type" value="Genomic_DNA"/>
</dbReference>
<name>A0AAW1N0U1_POPJA</name>
<dbReference type="PANTHER" id="PTHR37984">
    <property type="entry name" value="PROTEIN CBG26694"/>
    <property type="match status" value="1"/>
</dbReference>
<evidence type="ECO:0000313" key="3">
    <source>
        <dbReference type="Proteomes" id="UP001458880"/>
    </source>
</evidence>
<gene>
    <name evidence="2" type="ORF">QE152_g4840</name>
</gene>
<dbReference type="InterPro" id="IPR050951">
    <property type="entry name" value="Retrovirus_Pol_polyprotein"/>
</dbReference>
<reference evidence="2 3" key="1">
    <citation type="journal article" date="2024" name="BMC Genomics">
        <title>De novo assembly and annotation of Popillia japonica's genome with initial clues to its potential as an invasive pest.</title>
        <authorList>
            <person name="Cucini C."/>
            <person name="Boschi S."/>
            <person name="Funari R."/>
            <person name="Cardaioli E."/>
            <person name="Iannotti N."/>
            <person name="Marturano G."/>
            <person name="Paoli F."/>
            <person name="Bruttini M."/>
            <person name="Carapelli A."/>
            <person name="Frati F."/>
            <person name="Nardi F."/>
        </authorList>
    </citation>
    <scope>NUCLEOTIDE SEQUENCE [LARGE SCALE GENOMIC DNA]</scope>
    <source>
        <strain evidence="2">DMR45628</strain>
    </source>
</reference>
<dbReference type="AlphaFoldDB" id="A0AAW1N0U1"/>
<dbReference type="PANTHER" id="PTHR37984:SF8">
    <property type="entry name" value="CCHC-TYPE DOMAIN-CONTAINING PROTEIN"/>
    <property type="match status" value="1"/>
</dbReference>
<comment type="caution">
    <text evidence="2">The sequence shown here is derived from an EMBL/GenBank/DDBJ whole genome shotgun (WGS) entry which is preliminary data.</text>
</comment>
<evidence type="ECO:0000313" key="2">
    <source>
        <dbReference type="EMBL" id="KAK9751699.1"/>
    </source>
</evidence>
<feature type="compositionally biased region" description="Low complexity" evidence="1">
    <location>
        <begin position="271"/>
        <end position="282"/>
    </location>
</feature>